<dbReference type="NCBIfam" id="TIGR00222">
    <property type="entry name" value="panB"/>
    <property type="match status" value="1"/>
</dbReference>
<comment type="caution">
    <text evidence="6">The sequence shown here is derived from an EMBL/GenBank/DDBJ whole genome shotgun (WGS) entry which is preliminary data.</text>
</comment>
<comment type="pathway">
    <text evidence="1">Cofactor biosynthesis; (R)-pantothenate biosynthesis; (R)-pantoate from 3-methyl-2-oxobutanoate: step 1/2.</text>
</comment>
<organism evidence="6 7">
    <name type="scientific">Galdieria partita</name>
    <dbReference type="NCBI Taxonomy" id="83374"/>
    <lineage>
        <taxon>Eukaryota</taxon>
        <taxon>Rhodophyta</taxon>
        <taxon>Bangiophyceae</taxon>
        <taxon>Galdieriales</taxon>
        <taxon>Galdieriaceae</taxon>
        <taxon>Galdieria</taxon>
    </lineage>
</organism>
<dbReference type="Pfam" id="PF02548">
    <property type="entry name" value="Pantoate_transf"/>
    <property type="match status" value="1"/>
</dbReference>
<dbReference type="InterPro" id="IPR040442">
    <property type="entry name" value="Pyrv_kinase-like_dom_sf"/>
</dbReference>
<dbReference type="AlphaFoldDB" id="A0A9C7PU22"/>
<keyword evidence="4" id="KW-0808">Transferase</keyword>
<dbReference type="FunFam" id="3.20.20.60:FF:000003">
    <property type="entry name" value="3-methyl-2-oxobutanoate hydroxymethyltransferase"/>
    <property type="match status" value="1"/>
</dbReference>
<dbReference type="OrthoDB" id="425211at2759"/>
<dbReference type="Proteomes" id="UP001061958">
    <property type="component" value="Unassembled WGS sequence"/>
</dbReference>
<protein>
    <recommendedName>
        <fullName evidence="3">3-methyl-2-oxobutanoate hydroxymethyltransferase</fullName>
        <ecNumber evidence="3">2.1.2.11</ecNumber>
    </recommendedName>
</protein>
<evidence type="ECO:0000256" key="5">
    <source>
        <dbReference type="ARBA" id="ARBA00049172"/>
    </source>
</evidence>
<dbReference type="HAMAP" id="MF_00156">
    <property type="entry name" value="PanB"/>
    <property type="match status" value="1"/>
</dbReference>
<sequence>MALSICSGLLQRYSLFESLSNLQRVVPAVSRLVVKGTQRRFKVVPKAPEPPRRVNLQDLRKWKVEGRKIVMITAYDYPSAVHADLAEIDVVLVGDSVAMVALGHDTTQKVTLTDMIHHCRAVVNGCKRPLIVGDLPFGSYEVSPEQAMSSAYRLIKEGSVDAVKLEGGKKITETVHRIVQGGIAVMGHVGLTPASVSAIGGFRSFGRNCKEAKDILEDAFALQEAGAFAVVLECVPQVVAKHITELLHIPTIGIGAGKYTSGQVLVYHDMCGMLQHPHHAKVTPKFCKKYAQVGEAIQEALENYRDEVRNGEFPSETYSPYHMPKEEYEQFLQEIQTSPFLVERNHKPQQVMSHLDVHLYGDPK</sequence>
<evidence type="ECO:0000256" key="3">
    <source>
        <dbReference type="ARBA" id="ARBA00012618"/>
    </source>
</evidence>
<dbReference type="CDD" id="cd06557">
    <property type="entry name" value="KPHMT-like"/>
    <property type="match status" value="1"/>
</dbReference>
<evidence type="ECO:0000313" key="7">
    <source>
        <dbReference type="Proteomes" id="UP001061958"/>
    </source>
</evidence>
<proteinExistence type="inferred from homology"/>
<dbReference type="GO" id="GO:0003864">
    <property type="term" value="F:3-methyl-2-oxobutanoate hydroxymethyltransferase activity"/>
    <property type="evidence" value="ECO:0007669"/>
    <property type="project" value="UniProtKB-EC"/>
</dbReference>
<gene>
    <name evidence="6" type="ORF">GpartN1_g1995.t1</name>
</gene>
<dbReference type="GO" id="GO:0005739">
    <property type="term" value="C:mitochondrion"/>
    <property type="evidence" value="ECO:0007669"/>
    <property type="project" value="TreeGrafter"/>
</dbReference>
<dbReference type="GO" id="GO:0000287">
    <property type="term" value="F:magnesium ion binding"/>
    <property type="evidence" value="ECO:0007669"/>
    <property type="project" value="TreeGrafter"/>
</dbReference>
<evidence type="ECO:0000313" key="6">
    <source>
        <dbReference type="EMBL" id="GJQ10204.1"/>
    </source>
</evidence>
<comment type="similarity">
    <text evidence="2">Belongs to the PanB family.</text>
</comment>
<evidence type="ECO:0000256" key="1">
    <source>
        <dbReference type="ARBA" id="ARBA00005033"/>
    </source>
</evidence>
<dbReference type="NCBIfam" id="NF001452">
    <property type="entry name" value="PRK00311.1"/>
    <property type="match status" value="1"/>
</dbReference>
<evidence type="ECO:0000256" key="2">
    <source>
        <dbReference type="ARBA" id="ARBA00008676"/>
    </source>
</evidence>
<name>A0A9C7PU22_9RHOD</name>
<accession>A0A9C7PU22</accession>
<evidence type="ECO:0000256" key="4">
    <source>
        <dbReference type="ARBA" id="ARBA00022679"/>
    </source>
</evidence>
<reference evidence="6" key="2">
    <citation type="submission" date="2022-01" db="EMBL/GenBank/DDBJ databases">
        <authorList>
            <person name="Hirooka S."/>
            <person name="Miyagishima S.Y."/>
        </authorList>
    </citation>
    <scope>NUCLEOTIDE SEQUENCE</scope>
    <source>
        <strain evidence="6">NBRC 102759</strain>
    </source>
</reference>
<dbReference type="EMBL" id="BQMJ01000014">
    <property type="protein sequence ID" value="GJQ10204.1"/>
    <property type="molecule type" value="Genomic_DNA"/>
</dbReference>
<dbReference type="PANTHER" id="PTHR20881">
    <property type="entry name" value="3-METHYL-2-OXOBUTANOATE HYDROXYMETHYLTRANSFERASE"/>
    <property type="match status" value="1"/>
</dbReference>
<keyword evidence="7" id="KW-1185">Reference proteome</keyword>
<dbReference type="InterPro" id="IPR015813">
    <property type="entry name" value="Pyrv/PenolPyrv_kinase-like_dom"/>
</dbReference>
<dbReference type="SUPFAM" id="SSF51621">
    <property type="entry name" value="Phosphoenolpyruvate/pyruvate domain"/>
    <property type="match status" value="1"/>
</dbReference>
<dbReference type="Gene3D" id="3.20.20.60">
    <property type="entry name" value="Phosphoenolpyruvate-binding domains"/>
    <property type="match status" value="1"/>
</dbReference>
<dbReference type="EC" id="2.1.2.11" evidence="3"/>
<dbReference type="InterPro" id="IPR003700">
    <property type="entry name" value="Pantoate_hydroxy_MeTrfase"/>
</dbReference>
<reference evidence="6" key="1">
    <citation type="journal article" date="2022" name="Proc. Natl. Acad. Sci. U.S.A.">
        <title>Life cycle and functional genomics of the unicellular red alga Galdieria for elucidating algal and plant evolution and industrial use.</title>
        <authorList>
            <person name="Hirooka S."/>
            <person name="Itabashi T."/>
            <person name="Ichinose T.M."/>
            <person name="Onuma R."/>
            <person name="Fujiwara T."/>
            <person name="Yamashita S."/>
            <person name="Jong L.W."/>
            <person name="Tomita R."/>
            <person name="Iwane A.H."/>
            <person name="Miyagishima S.Y."/>
        </authorList>
    </citation>
    <scope>NUCLEOTIDE SEQUENCE</scope>
    <source>
        <strain evidence="6">NBRC 102759</strain>
    </source>
</reference>
<dbReference type="PANTHER" id="PTHR20881:SF0">
    <property type="entry name" value="3-METHYL-2-OXOBUTANOATE HYDROXYMETHYLTRANSFERASE"/>
    <property type="match status" value="1"/>
</dbReference>
<dbReference type="GO" id="GO:0015940">
    <property type="term" value="P:pantothenate biosynthetic process"/>
    <property type="evidence" value="ECO:0007669"/>
    <property type="project" value="InterPro"/>
</dbReference>
<comment type="catalytic activity">
    <reaction evidence="5">
        <text>(6R)-5,10-methylene-5,6,7,8-tetrahydrofolate + 3-methyl-2-oxobutanoate + H2O = 2-dehydropantoate + (6S)-5,6,7,8-tetrahydrofolate</text>
        <dbReference type="Rhea" id="RHEA:11824"/>
        <dbReference type="ChEBI" id="CHEBI:11561"/>
        <dbReference type="ChEBI" id="CHEBI:11851"/>
        <dbReference type="ChEBI" id="CHEBI:15377"/>
        <dbReference type="ChEBI" id="CHEBI:15636"/>
        <dbReference type="ChEBI" id="CHEBI:57453"/>
        <dbReference type="EC" id="2.1.2.11"/>
    </reaction>
</comment>